<dbReference type="Pfam" id="PF09624">
    <property type="entry name" value="DUF2393"/>
    <property type="match status" value="1"/>
</dbReference>
<dbReference type="RefSeq" id="WP_137623343.1">
    <property type="nucleotide sequence ID" value="NZ_NXLY01000002.1"/>
</dbReference>
<reference evidence="2 3" key="1">
    <citation type="submission" date="2018-05" db="EMBL/GenBank/DDBJ databases">
        <title>Novel Campyloabacter and Helicobacter Species and Strains.</title>
        <authorList>
            <person name="Mannion A.J."/>
            <person name="Shen Z."/>
            <person name="Fox J.G."/>
        </authorList>
    </citation>
    <scope>NUCLEOTIDE SEQUENCE [LARGE SCALE GENOMIC DNA]</scope>
    <source>
        <strain evidence="3">MIT10-5678</strain>
    </source>
</reference>
<organism evidence="2 3">
    <name type="scientific">Campylobacter taeniopygiae</name>
    <dbReference type="NCBI Taxonomy" id="2510188"/>
    <lineage>
        <taxon>Bacteria</taxon>
        <taxon>Pseudomonadati</taxon>
        <taxon>Campylobacterota</taxon>
        <taxon>Epsilonproteobacteria</taxon>
        <taxon>Campylobacterales</taxon>
        <taxon>Campylobacteraceae</taxon>
        <taxon>Campylobacter</taxon>
    </lineage>
</organism>
<protein>
    <recommendedName>
        <fullName evidence="4">DUF2393 domain-containing protein</fullName>
    </recommendedName>
</protein>
<accession>A0ABY2TKL0</accession>
<dbReference type="EMBL" id="NXLY01000002">
    <property type="protein sequence ID" value="TKX34666.1"/>
    <property type="molecule type" value="Genomic_DNA"/>
</dbReference>
<feature type="transmembrane region" description="Helical" evidence="1">
    <location>
        <begin position="34"/>
        <end position="54"/>
    </location>
</feature>
<comment type="caution">
    <text evidence="2">The sequence shown here is derived from an EMBL/GenBank/DDBJ whole genome shotgun (WGS) entry which is preliminary data.</text>
</comment>
<gene>
    <name evidence="2" type="ORF">CQA75_01780</name>
</gene>
<keyword evidence="1" id="KW-1133">Transmembrane helix</keyword>
<keyword evidence="1" id="KW-0472">Membrane</keyword>
<evidence type="ECO:0008006" key="4">
    <source>
        <dbReference type="Google" id="ProtNLM"/>
    </source>
</evidence>
<keyword evidence="3" id="KW-1185">Reference proteome</keyword>
<keyword evidence="1" id="KW-0812">Transmembrane</keyword>
<dbReference type="Proteomes" id="UP000309584">
    <property type="component" value="Unassembled WGS sequence"/>
</dbReference>
<evidence type="ECO:0000313" key="3">
    <source>
        <dbReference type="Proteomes" id="UP000309584"/>
    </source>
</evidence>
<evidence type="ECO:0000313" key="2">
    <source>
        <dbReference type="EMBL" id="TKX34666.1"/>
    </source>
</evidence>
<sequence>MQLTIYHLFAFIVIIVCFVLICVLIFLKIKQKEIALMAYTINTIFSALLIYSIFLTINQFTVQAKLDNLSYTRDLRNESVIINGKVENLTRFNIKKCYLMLNIFNKQHVSGDIFDDKNIRNAKMKNMSVSYTIEIIDNLPGNTYKNFSASVPFPPSFNDVEFYHTFKCF</sequence>
<dbReference type="InterPro" id="IPR013417">
    <property type="entry name" value="CHP02588"/>
</dbReference>
<name>A0ABY2TKL0_9BACT</name>
<evidence type="ECO:0000256" key="1">
    <source>
        <dbReference type="SAM" id="Phobius"/>
    </source>
</evidence>
<feature type="transmembrane region" description="Helical" evidence="1">
    <location>
        <begin position="6"/>
        <end position="27"/>
    </location>
</feature>
<proteinExistence type="predicted"/>